<proteinExistence type="inferred from homology"/>
<organism evidence="9 10">
    <name type="scientific">Diaporthe australafricana</name>
    <dbReference type="NCBI Taxonomy" id="127596"/>
    <lineage>
        <taxon>Eukaryota</taxon>
        <taxon>Fungi</taxon>
        <taxon>Dikarya</taxon>
        <taxon>Ascomycota</taxon>
        <taxon>Pezizomycotina</taxon>
        <taxon>Sordariomycetes</taxon>
        <taxon>Sordariomycetidae</taxon>
        <taxon>Diaporthales</taxon>
        <taxon>Diaporthaceae</taxon>
        <taxon>Diaporthe</taxon>
    </lineage>
</organism>
<name>A0ABR3WAH0_9PEZI</name>
<feature type="compositionally biased region" description="Basic and acidic residues" evidence="6">
    <location>
        <begin position="315"/>
        <end position="327"/>
    </location>
</feature>
<evidence type="ECO:0000256" key="7">
    <source>
        <dbReference type="SAM" id="Phobius"/>
    </source>
</evidence>
<evidence type="ECO:0000256" key="4">
    <source>
        <dbReference type="ARBA" id="ARBA00023136"/>
    </source>
</evidence>
<feature type="region of interest" description="Disordered" evidence="6">
    <location>
        <begin position="293"/>
        <end position="327"/>
    </location>
</feature>
<comment type="subcellular location">
    <subcellularLocation>
        <location evidence="1">Membrane</location>
        <topology evidence="1">Multi-pass membrane protein</topology>
    </subcellularLocation>
</comment>
<accession>A0ABR3WAH0</accession>
<evidence type="ECO:0000313" key="10">
    <source>
        <dbReference type="Proteomes" id="UP001583177"/>
    </source>
</evidence>
<evidence type="ECO:0000256" key="3">
    <source>
        <dbReference type="ARBA" id="ARBA00022989"/>
    </source>
</evidence>
<feature type="transmembrane region" description="Helical" evidence="7">
    <location>
        <begin position="174"/>
        <end position="197"/>
    </location>
</feature>
<feature type="domain" description="Rhodopsin" evidence="8">
    <location>
        <begin position="27"/>
        <end position="269"/>
    </location>
</feature>
<keyword evidence="4 7" id="KW-0472">Membrane</keyword>
<feature type="transmembrane region" description="Helical" evidence="7">
    <location>
        <begin position="209"/>
        <end position="233"/>
    </location>
</feature>
<evidence type="ECO:0000256" key="2">
    <source>
        <dbReference type="ARBA" id="ARBA00022692"/>
    </source>
</evidence>
<dbReference type="PANTHER" id="PTHR33048">
    <property type="entry name" value="PTH11-LIKE INTEGRAL MEMBRANE PROTEIN (AFU_ORTHOLOGUE AFUA_5G11245)"/>
    <property type="match status" value="1"/>
</dbReference>
<dbReference type="InterPro" id="IPR049326">
    <property type="entry name" value="Rhodopsin_dom_fungi"/>
</dbReference>
<feature type="transmembrane region" description="Helical" evidence="7">
    <location>
        <begin position="12"/>
        <end position="30"/>
    </location>
</feature>
<dbReference type="EMBL" id="JAWRVE010000115">
    <property type="protein sequence ID" value="KAL1857094.1"/>
    <property type="molecule type" value="Genomic_DNA"/>
</dbReference>
<gene>
    <name evidence="9" type="ORF">Daus18300_010437</name>
</gene>
<sequence>MAMSNEDAATVAGIVLIVLDIITVAGRFYSRWFTKAGFRWDDWTILIALLTGIVPGILTIYASTVSATGPAAASNFNPDYVFTPDDITYTKITFSTTVLYFLVTSTTKISLLLLLYRIFSISRSFRLRIYAGEAIVVAFWIAATVADCLNCVPLEWTWKNGNADPRYCINYNTFWLVTGIFESLIDLGILVLPFSAVSKLHLDRSKKAGVAGIFLLGGFVLFSGVAKIVLSYIANSREPDFSRGALWTTVHLYLGILCANLSPCWPLFNKVARASTGSWVRMSELGKRWYGLSSSGGQKSAGRGTMGPPQSVGSGEHKSSRDHHWAQSDVEVGRADYQVGRTDYELPMYGRDGQITDDRVRLNGSNNMRQAQW</sequence>
<dbReference type="InterPro" id="IPR052337">
    <property type="entry name" value="SAT4-like"/>
</dbReference>
<evidence type="ECO:0000256" key="1">
    <source>
        <dbReference type="ARBA" id="ARBA00004141"/>
    </source>
</evidence>
<evidence type="ECO:0000256" key="5">
    <source>
        <dbReference type="ARBA" id="ARBA00038359"/>
    </source>
</evidence>
<dbReference type="PANTHER" id="PTHR33048:SF47">
    <property type="entry name" value="INTEGRAL MEMBRANE PROTEIN-RELATED"/>
    <property type="match status" value="1"/>
</dbReference>
<keyword evidence="10" id="KW-1185">Reference proteome</keyword>
<protein>
    <recommendedName>
        <fullName evidence="8">Rhodopsin domain-containing protein</fullName>
    </recommendedName>
</protein>
<comment type="similarity">
    <text evidence="5">Belongs to the SAT4 family.</text>
</comment>
<evidence type="ECO:0000313" key="9">
    <source>
        <dbReference type="EMBL" id="KAL1857094.1"/>
    </source>
</evidence>
<feature type="transmembrane region" description="Helical" evidence="7">
    <location>
        <begin position="245"/>
        <end position="268"/>
    </location>
</feature>
<feature type="transmembrane region" description="Helical" evidence="7">
    <location>
        <begin position="42"/>
        <end position="62"/>
    </location>
</feature>
<keyword evidence="3 7" id="KW-1133">Transmembrane helix</keyword>
<dbReference type="Proteomes" id="UP001583177">
    <property type="component" value="Unassembled WGS sequence"/>
</dbReference>
<reference evidence="9 10" key="1">
    <citation type="journal article" date="2024" name="IMA Fungus">
        <title>IMA Genome - F19 : A genome assembly and annotation guide to empower mycologists, including annotated draft genome sequences of Ceratocystis pirilliformis, Diaporthe australafricana, Fusarium ophioides, Paecilomyces lecythidis, and Sporothrix stenoceras.</title>
        <authorList>
            <person name="Aylward J."/>
            <person name="Wilson A.M."/>
            <person name="Visagie C.M."/>
            <person name="Spraker J."/>
            <person name="Barnes I."/>
            <person name="Buitendag C."/>
            <person name="Ceriani C."/>
            <person name="Del Mar Angel L."/>
            <person name="du Plessis D."/>
            <person name="Fuchs T."/>
            <person name="Gasser K."/>
            <person name="Kramer D."/>
            <person name="Li W."/>
            <person name="Munsamy K."/>
            <person name="Piso A."/>
            <person name="Price J.L."/>
            <person name="Sonnekus B."/>
            <person name="Thomas C."/>
            <person name="van der Nest A."/>
            <person name="van Dijk A."/>
            <person name="van Heerden A."/>
            <person name="van Vuuren N."/>
            <person name="Yilmaz N."/>
            <person name="Duong T.A."/>
            <person name="van der Merwe N.A."/>
            <person name="Wingfield M.J."/>
            <person name="Wingfield B.D."/>
        </authorList>
    </citation>
    <scope>NUCLEOTIDE SEQUENCE [LARGE SCALE GENOMIC DNA]</scope>
    <source>
        <strain evidence="9 10">CMW 18300</strain>
    </source>
</reference>
<evidence type="ECO:0000259" key="8">
    <source>
        <dbReference type="Pfam" id="PF20684"/>
    </source>
</evidence>
<dbReference type="Pfam" id="PF20684">
    <property type="entry name" value="Fung_rhodopsin"/>
    <property type="match status" value="1"/>
</dbReference>
<comment type="caution">
    <text evidence="9">The sequence shown here is derived from an EMBL/GenBank/DDBJ whole genome shotgun (WGS) entry which is preliminary data.</text>
</comment>
<keyword evidence="2 7" id="KW-0812">Transmembrane</keyword>
<feature type="transmembrane region" description="Helical" evidence="7">
    <location>
        <begin position="92"/>
        <end position="115"/>
    </location>
</feature>
<evidence type="ECO:0000256" key="6">
    <source>
        <dbReference type="SAM" id="MobiDB-lite"/>
    </source>
</evidence>